<evidence type="ECO:0000313" key="1">
    <source>
        <dbReference type="EMBL" id="CAD7429299.1"/>
    </source>
</evidence>
<organism evidence="1">
    <name type="scientific">Timema monikensis</name>
    <dbReference type="NCBI Taxonomy" id="170555"/>
    <lineage>
        <taxon>Eukaryota</taxon>
        <taxon>Metazoa</taxon>
        <taxon>Ecdysozoa</taxon>
        <taxon>Arthropoda</taxon>
        <taxon>Hexapoda</taxon>
        <taxon>Insecta</taxon>
        <taxon>Pterygota</taxon>
        <taxon>Neoptera</taxon>
        <taxon>Polyneoptera</taxon>
        <taxon>Phasmatodea</taxon>
        <taxon>Timematodea</taxon>
        <taxon>Timematoidea</taxon>
        <taxon>Timematidae</taxon>
        <taxon>Timema</taxon>
    </lineage>
</organism>
<gene>
    <name evidence="1" type="ORF">TMSB3V08_LOCUS6079</name>
</gene>
<reference evidence="1" key="1">
    <citation type="submission" date="2020-11" db="EMBL/GenBank/DDBJ databases">
        <authorList>
            <person name="Tran Van P."/>
        </authorList>
    </citation>
    <scope>NUCLEOTIDE SEQUENCE</scope>
</reference>
<dbReference type="AlphaFoldDB" id="A0A7R9HQX7"/>
<protein>
    <submittedName>
        <fullName evidence="1">Uncharacterized protein</fullName>
    </submittedName>
</protein>
<proteinExistence type="predicted"/>
<accession>A0A7R9HQX7</accession>
<dbReference type="EMBL" id="OB794035">
    <property type="protein sequence ID" value="CAD7429299.1"/>
    <property type="molecule type" value="Genomic_DNA"/>
</dbReference>
<sequence>MIICHNSVTISCWVCDNRSDGKPQHTSPIVGGEPAFAWRESGKHVGEATPVHPTEIRTSISSSSAVELNTTSALANYTTEAGVILTLLQVDLRGIYRCIQAILQLPKNSPGHGFYLDRILATYRLSNSRILDNTALIFRTVISVLISFRSTWMTFLLLSLLRAPSSRQSTPRFSRLIRILVERVEECIFKTCLTVTLDWTKSRDIGRAHTNLYPDKVHTAQPSLGRLLCTSLLSNYLKDDKKHLAQCDNPSPWQGETRGPEIDPERVCRARNGCQATTVTSQAHPLRTRPRRRVVKEGFGNQINLCRERGLNPGPQHRSLTPYP</sequence>
<name>A0A7R9HQX7_9NEOP</name>